<proteinExistence type="predicted"/>
<gene>
    <name evidence="1" type="ORF">M5K25_007430</name>
</gene>
<evidence type="ECO:0000313" key="2">
    <source>
        <dbReference type="Proteomes" id="UP001552299"/>
    </source>
</evidence>
<dbReference type="AlphaFoldDB" id="A0ABD0VL90"/>
<evidence type="ECO:0000313" key="1">
    <source>
        <dbReference type="EMBL" id="KAL0923376.1"/>
    </source>
</evidence>
<comment type="caution">
    <text evidence="1">The sequence shown here is derived from an EMBL/GenBank/DDBJ whole genome shotgun (WGS) entry which is preliminary data.</text>
</comment>
<accession>A0ABD0VL90</accession>
<dbReference type="EMBL" id="JANQDX010000006">
    <property type="protein sequence ID" value="KAL0923376.1"/>
    <property type="molecule type" value="Genomic_DNA"/>
</dbReference>
<reference evidence="1 2" key="1">
    <citation type="journal article" date="2024" name="Plant Biotechnol. J.">
        <title>Dendrobium thyrsiflorum genome and its molecular insights into genes involved in important horticultural traits.</title>
        <authorList>
            <person name="Chen B."/>
            <person name="Wang J.Y."/>
            <person name="Zheng P.J."/>
            <person name="Li K.L."/>
            <person name="Liang Y.M."/>
            <person name="Chen X.F."/>
            <person name="Zhang C."/>
            <person name="Zhao X."/>
            <person name="He X."/>
            <person name="Zhang G.Q."/>
            <person name="Liu Z.J."/>
            <person name="Xu Q."/>
        </authorList>
    </citation>
    <scope>NUCLEOTIDE SEQUENCE [LARGE SCALE GENOMIC DNA]</scope>
    <source>
        <strain evidence="1">GZMU011</strain>
    </source>
</reference>
<dbReference type="Proteomes" id="UP001552299">
    <property type="component" value="Unassembled WGS sequence"/>
</dbReference>
<organism evidence="1 2">
    <name type="scientific">Dendrobium thyrsiflorum</name>
    <name type="common">Pinecone-like raceme dendrobium</name>
    <name type="synonym">Orchid</name>
    <dbReference type="NCBI Taxonomy" id="117978"/>
    <lineage>
        <taxon>Eukaryota</taxon>
        <taxon>Viridiplantae</taxon>
        <taxon>Streptophyta</taxon>
        <taxon>Embryophyta</taxon>
        <taxon>Tracheophyta</taxon>
        <taxon>Spermatophyta</taxon>
        <taxon>Magnoliopsida</taxon>
        <taxon>Liliopsida</taxon>
        <taxon>Asparagales</taxon>
        <taxon>Orchidaceae</taxon>
        <taxon>Epidendroideae</taxon>
        <taxon>Malaxideae</taxon>
        <taxon>Dendrobiinae</taxon>
        <taxon>Dendrobium</taxon>
    </lineage>
</organism>
<keyword evidence="2" id="KW-1185">Reference proteome</keyword>
<sequence length="64" mass="7330">MVGLGFIFLVDDDWDGETILLEYELPPAVVEKNSGDGQKKLRRWSGRTSVVVRKNSDMYEIKEV</sequence>
<protein>
    <submittedName>
        <fullName evidence="1">Uncharacterized protein</fullName>
    </submittedName>
</protein>
<name>A0ABD0VL90_DENTH</name>